<keyword evidence="1" id="KW-0689">Ribosomal protein</keyword>
<dbReference type="Pfam" id="PF10294">
    <property type="entry name" value="Methyltransf_16"/>
    <property type="match status" value="1"/>
</dbReference>
<comment type="caution">
    <text evidence="1">The sequence shown here is derived from an EMBL/GenBank/DDBJ whole genome shotgun (WGS) entry which is preliminary data.</text>
</comment>
<dbReference type="SUPFAM" id="SSF53335">
    <property type="entry name" value="S-adenosyl-L-methionine-dependent methyltransferases"/>
    <property type="match status" value="1"/>
</dbReference>
<dbReference type="Gene3D" id="3.40.50.150">
    <property type="entry name" value="Vaccinia Virus protein VP39"/>
    <property type="match status" value="1"/>
</dbReference>
<proteinExistence type="predicted"/>
<dbReference type="PANTHER" id="PTHR14614:SF109">
    <property type="entry name" value="RIBOSOMAL LYSINE N-METHYLTRANSFERASE 5"/>
    <property type="match status" value="1"/>
</dbReference>
<dbReference type="InterPro" id="IPR019410">
    <property type="entry name" value="Methyltransf_16"/>
</dbReference>
<keyword evidence="1" id="KW-0808">Transferase</keyword>
<dbReference type="Proteomes" id="UP001337655">
    <property type="component" value="Unassembled WGS sequence"/>
</dbReference>
<reference evidence="1 2" key="1">
    <citation type="submission" date="2023-08" db="EMBL/GenBank/DDBJ databases">
        <title>Black Yeasts Isolated from many extreme environments.</title>
        <authorList>
            <person name="Coleine C."/>
            <person name="Stajich J.E."/>
            <person name="Selbmann L."/>
        </authorList>
    </citation>
    <scope>NUCLEOTIDE SEQUENCE [LARGE SCALE GENOMIC DNA]</scope>
    <source>
        <strain evidence="1 2">CCFEE 5935</strain>
    </source>
</reference>
<dbReference type="GO" id="GO:0032991">
    <property type="term" value="C:protein-containing complex"/>
    <property type="evidence" value="ECO:0007669"/>
    <property type="project" value="TreeGrafter"/>
</dbReference>
<keyword evidence="1" id="KW-0489">Methyltransferase</keyword>
<keyword evidence="2" id="KW-1185">Reference proteome</keyword>
<dbReference type="RefSeq" id="XP_064653780.1">
    <property type="nucleotide sequence ID" value="XM_064808058.1"/>
</dbReference>
<organism evidence="1 2">
    <name type="scientific">Saxophila tyrrhenica</name>
    <dbReference type="NCBI Taxonomy" id="1690608"/>
    <lineage>
        <taxon>Eukaryota</taxon>
        <taxon>Fungi</taxon>
        <taxon>Dikarya</taxon>
        <taxon>Ascomycota</taxon>
        <taxon>Pezizomycotina</taxon>
        <taxon>Dothideomycetes</taxon>
        <taxon>Dothideomycetidae</taxon>
        <taxon>Mycosphaerellales</taxon>
        <taxon>Extremaceae</taxon>
        <taxon>Saxophila</taxon>
    </lineage>
</organism>
<protein>
    <submittedName>
        <fullName evidence="1">Ribosomal protein lysine methyltransferase</fullName>
    </submittedName>
</protein>
<evidence type="ECO:0000313" key="2">
    <source>
        <dbReference type="Proteomes" id="UP001337655"/>
    </source>
</evidence>
<dbReference type="GO" id="GO:0005840">
    <property type="term" value="C:ribosome"/>
    <property type="evidence" value="ECO:0007669"/>
    <property type="project" value="UniProtKB-KW"/>
</dbReference>
<dbReference type="GO" id="GO:0005829">
    <property type="term" value="C:cytosol"/>
    <property type="evidence" value="ECO:0007669"/>
    <property type="project" value="TreeGrafter"/>
</dbReference>
<name>A0AAV9NWY4_9PEZI</name>
<dbReference type="PANTHER" id="PTHR14614">
    <property type="entry name" value="HEPATOCELLULAR CARCINOMA-ASSOCIATED ANTIGEN"/>
    <property type="match status" value="1"/>
</dbReference>
<keyword evidence="1" id="KW-0687">Ribonucleoprotein</keyword>
<evidence type="ECO:0000313" key="1">
    <source>
        <dbReference type="EMBL" id="KAK5163255.1"/>
    </source>
</evidence>
<accession>A0AAV9NWY4</accession>
<dbReference type="EMBL" id="JAVRRT010000027">
    <property type="protein sequence ID" value="KAK5163255.1"/>
    <property type="molecule type" value="Genomic_DNA"/>
</dbReference>
<gene>
    <name evidence="1" type="primary">RKM5</name>
    <name evidence="1" type="ORF">LTR77_010841</name>
</gene>
<dbReference type="GO" id="GO:0032259">
    <property type="term" value="P:methylation"/>
    <property type="evidence" value="ECO:0007669"/>
    <property type="project" value="UniProtKB-KW"/>
</dbReference>
<dbReference type="GO" id="GO:0008757">
    <property type="term" value="F:S-adenosylmethionine-dependent methyltransferase activity"/>
    <property type="evidence" value="ECO:0007669"/>
    <property type="project" value="UniProtKB-ARBA"/>
</dbReference>
<dbReference type="AlphaFoldDB" id="A0AAV9NWY4"/>
<dbReference type="GeneID" id="89932166"/>
<dbReference type="InterPro" id="IPR029063">
    <property type="entry name" value="SAM-dependent_MTases_sf"/>
</dbReference>
<sequence>MDELMAALVDEVEDVDEETFHVFFQNHSSTQDLGMLDPRAEEVELAINGRDFTIKQSPGVLQSKREGGTTGAAVWRACLVFAEWLAWAKNPLFSSDLLTSESVTLELGSGISGVVPLIASPRVGRVVATDQQYALKLLQENITNNLPAARPKSPKGHTKQQHAPPSNIDVLALDWETSDIPAFLSTQGLRDGVDAVLMCDCIYNYALIKPLVQTCVEICRARSTRQSNIDEKSKPTICLIAQQLRQPDVFEQWLQAFMASLRVWRVPDGMLTNGLKEGSGYVVHVGLLRDK</sequence>